<protein>
    <recommendedName>
        <fullName evidence="8 10">NH(3)-dependent NAD(+) synthetase</fullName>
        <ecNumber evidence="8 10">6.3.1.5</ecNumber>
    </recommendedName>
</protein>
<feature type="domain" description="NAD/GMP synthase" evidence="11">
    <location>
        <begin position="8"/>
        <end position="243"/>
    </location>
</feature>
<keyword evidence="4 8" id="KW-0547">Nucleotide-binding</keyword>
<gene>
    <name evidence="8" type="primary">nadE</name>
    <name evidence="12" type="ORF">JWYL7_0483</name>
    <name evidence="13" type="ORF">SAMN05661008_00406</name>
</gene>
<proteinExistence type="inferred from homology"/>
<feature type="binding site" evidence="8">
    <location>
        <position position="161"/>
    </location>
    <ligand>
        <name>deamido-NAD(+)</name>
        <dbReference type="ChEBI" id="CHEBI:58437"/>
        <note>ligand shared between two neighboring subunits</note>
    </ligand>
</feature>
<comment type="catalytic activity">
    <reaction evidence="8 10">
        <text>deamido-NAD(+) + NH4(+) + ATP = AMP + diphosphate + NAD(+) + H(+)</text>
        <dbReference type="Rhea" id="RHEA:21188"/>
        <dbReference type="ChEBI" id="CHEBI:15378"/>
        <dbReference type="ChEBI" id="CHEBI:28938"/>
        <dbReference type="ChEBI" id="CHEBI:30616"/>
        <dbReference type="ChEBI" id="CHEBI:33019"/>
        <dbReference type="ChEBI" id="CHEBI:57540"/>
        <dbReference type="ChEBI" id="CHEBI:58437"/>
        <dbReference type="ChEBI" id="CHEBI:456215"/>
        <dbReference type="EC" id="6.3.1.5"/>
    </reaction>
</comment>
<dbReference type="InterPro" id="IPR014729">
    <property type="entry name" value="Rossmann-like_a/b/a_fold"/>
</dbReference>
<feature type="binding site" description="in other chain" evidence="8">
    <location>
        <begin position="238"/>
        <end position="239"/>
    </location>
    <ligand>
        <name>deamido-NAD(+)</name>
        <dbReference type="ChEBI" id="CHEBI:58437"/>
        <note>ligand shared between two neighboring subunits</note>
    </ligand>
</feature>
<feature type="binding site" description="in other chain" evidence="8">
    <location>
        <position position="154"/>
    </location>
    <ligand>
        <name>deamido-NAD(+)</name>
        <dbReference type="ChEBI" id="CHEBI:58437"/>
        <note>ligand shared between two neighboring subunits</note>
    </ligand>
</feature>
<feature type="binding site" evidence="8">
    <location>
        <position position="170"/>
    </location>
    <ligand>
        <name>ATP</name>
        <dbReference type="ChEBI" id="CHEBI:30616"/>
    </ligand>
</feature>
<evidence type="ECO:0000313" key="13">
    <source>
        <dbReference type="EMBL" id="SHK52814.1"/>
    </source>
</evidence>
<evidence type="ECO:0000256" key="8">
    <source>
        <dbReference type="HAMAP-Rule" id="MF_00193"/>
    </source>
</evidence>
<dbReference type="Proteomes" id="UP000092605">
    <property type="component" value="Unassembled WGS sequence"/>
</dbReference>
<evidence type="ECO:0000256" key="5">
    <source>
        <dbReference type="ARBA" id="ARBA00022840"/>
    </source>
</evidence>
<feature type="binding site" evidence="8">
    <location>
        <position position="36"/>
    </location>
    <ligand>
        <name>Mg(2+)</name>
        <dbReference type="ChEBI" id="CHEBI:18420"/>
    </ligand>
</feature>
<dbReference type="GO" id="GO:0003952">
    <property type="term" value="F:NAD+ synthase (glutamine-hydrolyzing) activity"/>
    <property type="evidence" value="ECO:0007669"/>
    <property type="project" value="InterPro"/>
</dbReference>
<feature type="binding site" description="in other chain" evidence="8">
    <location>
        <position position="121"/>
    </location>
    <ligand>
        <name>deamido-NAD(+)</name>
        <dbReference type="ChEBI" id="CHEBI:58437"/>
        <note>ligand shared between two neighboring subunits</note>
    </ligand>
</feature>
<evidence type="ECO:0000256" key="6">
    <source>
        <dbReference type="ARBA" id="ARBA00022842"/>
    </source>
</evidence>
<comment type="caution">
    <text evidence="12">The sequence shown here is derived from an EMBL/GenBank/DDBJ whole genome shotgun (WGS) entry which is preliminary data.</text>
</comment>
<comment type="pathway">
    <text evidence="8">Cofactor biosynthesis; NAD(+) biosynthesis; NAD(+) from deamido-NAD(+) (ammonia route): step 1/1.</text>
</comment>
<dbReference type="Gene3D" id="3.40.50.620">
    <property type="entry name" value="HUPs"/>
    <property type="match status" value="1"/>
</dbReference>
<comment type="function">
    <text evidence="8">Catalyzes the ATP-dependent amidation of deamido-NAD to form NAD. Uses ammonia as a nitrogen source.</text>
</comment>
<dbReference type="CDD" id="cd00553">
    <property type="entry name" value="NAD_synthase"/>
    <property type="match status" value="1"/>
</dbReference>
<reference evidence="12 14" key="1">
    <citation type="submission" date="2016-02" db="EMBL/GenBank/DDBJ databases">
        <title>Draft genome sequence for Clostridium paradoxum JW-YL-7.</title>
        <authorList>
            <person name="Utturkar S.M."/>
            <person name="Lancaster A."/>
            <person name="Poole F.L."/>
            <person name="Adams M.W."/>
            <person name="Brown S.D."/>
        </authorList>
    </citation>
    <scope>NUCLEOTIDE SEQUENCE [LARGE SCALE GENOMIC DNA]</scope>
    <source>
        <strain evidence="12 14">JW-YL-7</strain>
    </source>
</reference>
<feature type="binding site" evidence="8">
    <location>
        <position position="141"/>
    </location>
    <ligand>
        <name>ATP</name>
        <dbReference type="ChEBI" id="CHEBI:30616"/>
    </ligand>
</feature>
<dbReference type="GO" id="GO:0008795">
    <property type="term" value="F:NAD+ synthase activity"/>
    <property type="evidence" value="ECO:0007669"/>
    <property type="project" value="UniProtKB-UniRule"/>
</dbReference>
<dbReference type="EMBL" id="LSFY01000001">
    <property type="protein sequence ID" value="KXZ39408.1"/>
    <property type="molecule type" value="Genomic_DNA"/>
</dbReference>
<dbReference type="HAMAP" id="MF_00193">
    <property type="entry name" value="NadE_ammonia_dep"/>
    <property type="match status" value="1"/>
</dbReference>
<evidence type="ECO:0000256" key="10">
    <source>
        <dbReference type="RuleBase" id="RU003812"/>
    </source>
</evidence>
<comment type="subunit">
    <text evidence="8">Homodimer.</text>
</comment>
<dbReference type="Pfam" id="PF02540">
    <property type="entry name" value="NAD_synthase"/>
    <property type="match status" value="1"/>
</dbReference>
<comment type="similarity">
    <text evidence="1 8 9">Belongs to the NAD synthetase family.</text>
</comment>
<dbReference type="PANTHER" id="PTHR23090:SF7">
    <property type="entry name" value="NH(3)-DEPENDENT NAD(+) SYNTHETASE"/>
    <property type="match status" value="1"/>
</dbReference>
<dbReference type="NCBIfam" id="TIGR00552">
    <property type="entry name" value="nadE"/>
    <property type="match status" value="1"/>
</dbReference>
<dbReference type="GO" id="GO:0005524">
    <property type="term" value="F:ATP binding"/>
    <property type="evidence" value="ECO:0007669"/>
    <property type="project" value="UniProtKB-UniRule"/>
</dbReference>
<name>A0A150FPD1_CLOPD</name>
<accession>A0A150FPD1</accession>
<evidence type="ECO:0000313" key="15">
    <source>
        <dbReference type="Proteomes" id="UP000323392"/>
    </source>
</evidence>
<keyword evidence="7 8" id="KW-0520">NAD</keyword>
<dbReference type="PATRIC" id="fig|1121328.3.peg.482"/>
<dbReference type="STRING" id="1121328.JWYL7_0483"/>
<keyword evidence="3 8" id="KW-0479">Metal-binding</keyword>
<evidence type="ECO:0000313" key="12">
    <source>
        <dbReference type="EMBL" id="KXZ39408.1"/>
    </source>
</evidence>
<keyword evidence="15" id="KW-1185">Reference proteome</keyword>
<evidence type="ECO:0000256" key="4">
    <source>
        <dbReference type="ARBA" id="ARBA00022741"/>
    </source>
</evidence>
<evidence type="ECO:0000256" key="9">
    <source>
        <dbReference type="RuleBase" id="RU003811"/>
    </source>
</evidence>
<dbReference type="GO" id="GO:0004359">
    <property type="term" value="F:glutaminase activity"/>
    <property type="evidence" value="ECO:0007669"/>
    <property type="project" value="InterPro"/>
</dbReference>
<dbReference type="SUPFAM" id="SSF52402">
    <property type="entry name" value="Adenine nucleotide alpha hydrolases-like"/>
    <property type="match status" value="1"/>
</dbReference>
<sequence>MTTLEEKIEKTVQWLKDQVKNSNTNGLIVGISGGIDSAVVAFLIKKAFPQNSMGVIMPIKSNPKDREDALKVIDACKIDYLDLDLTDIHDMIFNKVIDNLKQKNIYNENNHTISDANLRARIRMSTLYTIANNLNYLVVGTDNAAEVYTGYFTKYGDGGVDILPIANLTKREVYEWAKILGVPQDIINKAPSAGLWEGQTDEKEMGTTYDMIDDLLEGKQIPQRDKQIIQNLHKRSEHKRNLPPSPPKF</sequence>
<dbReference type="RefSeq" id="WP_066068544.1">
    <property type="nucleotide sequence ID" value="NZ_FRBG01000002.1"/>
</dbReference>
<dbReference type="AlphaFoldDB" id="A0A150FPD1"/>
<dbReference type="Proteomes" id="UP000323392">
    <property type="component" value="Unassembled WGS sequence"/>
</dbReference>
<evidence type="ECO:0000256" key="1">
    <source>
        <dbReference type="ARBA" id="ARBA00005859"/>
    </source>
</evidence>
<dbReference type="InterPro" id="IPR003694">
    <property type="entry name" value="NAD_synthase"/>
</dbReference>
<evidence type="ECO:0000256" key="7">
    <source>
        <dbReference type="ARBA" id="ARBA00023027"/>
    </source>
</evidence>
<dbReference type="InterPro" id="IPR022310">
    <property type="entry name" value="NAD/GMP_synthase"/>
</dbReference>
<dbReference type="InterPro" id="IPR022926">
    <property type="entry name" value="NH(3)-dep_NAD(+)_synth"/>
</dbReference>
<dbReference type="GO" id="GO:0009435">
    <property type="term" value="P:NAD+ biosynthetic process"/>
    <property type="evidence" value="ECO:0007669"/>
    <property type="project" value="UniProtKB-UniRule"/>
</dbReference>
<evidence type="ECO:0000256" key="2">
    <source>
        <dbReference type="ARBA" id="ARBA00022598"/>
    </source>
</evidence>
<evidence type="ECO:0000259" key="11">
    <source>
        <dbReference type="Pfam" id="PF02540"/>
    </source>
</evidence>
<feature type="binding site" evidence="8">
    <location>
        <begin position="30"/>
        <end position="37"/>
    </location>
    <ligand>
        <name>ATP</name>
        <dbReference type="ChEBI" id="CHEBI:30616"/>
    </ligand>
</feature>
<keyword evidence="2 8" id="KW-0436">Ligase</keyword>
<keyword evidence="5 8" id="KW-0067">ATP-binding</keyword>
<evidence type="ECO:0000313" key="14">
    <source>
        <dbReference type="Proteomes" id="UP000092605"/>
    </source>
</evidence>
<reference evidence="13 15" key="2">
    <citation type="submission" date="2016-11" db="EMBL/GenBank/DDBJ databases">
        <authorList>
            <person name="Varghese N."/>
            <person name="Submissions S."/>
        </authorList>
    </citation>
    <scope>NUCLEOTIDE SEQUENCE [LARGE SCALE GENOMIC DNA]</scope>
    <source>
        <strain evidence="13 15">DSM 7308</strain>
    </source>
</reference>
<dbReference type="EC" id="6.3.1.5" evidence="8 10"/>
<evidence type="ECO:0000256" key="3">
    <source>
        <dbReference type="ARBA" id="ARBA00022723"/>
    </source>
</evidence>
<keyword evidence="6 8" id="KW-0460">Magnesium</keyword>
<dbReference type="GO" id="GO:0005737">
    <property type="term" value="C:cytoplasm"/>
    <property type="evidence" value="ECO:0007669"/>
    <property type="project" value="InterPro"/>
</dbReference>
<dbReference type="OrthoDB" id="9803818at2"/>
<dbReference type="EMBL" id="FRBG01000002">
    <property type="protein sequence ID" value="SHK52814.1"/>
    <property type="molecule type" value="Genomic_DNA"/>
</dbReference>
<feature type="binding site" evidence="8">
    <location>
        <position position="192"/>
    </location>
    <ligand>
        <name>ATP</name>
        <dbReference type="ChEBI" id="CHEBI:30616"/>
    </ligand>
</feature>
<dbReference type="UniPathway" id="UPA00253">
    <property type="reaction ID" value="UER00333"/>
</dbReference>
<organism evidence="12 14">
    <name type="scientific">Alkalithermobacter thermoalcaliphilus JW-YL-7 = DSM 7308</name>
    <dbReference type="NCBI Taxonomy" id="1121328"/>
    <lineage>
        <taxon>Bacteria</taxon>
        <taxon>Bacillati</taxon>
        <taxon>Bacillota</taxon>
        <taxon>Clostridia</taxon>
        <taxon>Peptostreptococcales</taxon>
        <taxon>Tepidibacteraceae</taxon>
        <taxon>Alkalithermobacter</taxon>
    </lineage>
</organism>
<dbReference type="GO" id="GO:0046872">
    <property type="term" value="F:metal ion binding"/>
    <property type="evidence" value="ECO:0007669"/>
    <property type="project" value="UniProtKB-KW"/>
</dbReference>
<dbReference type="PANTHER" id="PTHR23090">
    <property type="entry name" value="NH 3 /GLUTAMINE-DEPENDENT NAD + SYNTHETASE"/>
    <property type="match status" value="1"/>
</dbReference>
<feature type="binding site" evidence="8">
    <location>
        <position position="146"/>
    </location>
    <ligand>
        <name>Mg(2+)</name>
        <dbReference type="ChEBI" id="CHEBI:18420"/>
    </ligand>
</feature>